<organism evidence="1 2">
    <name type="scientific">Kingdonia uniflora</name>
    <dbReference type="NCBI Taxonomy" id="39325"/>
    <lineage>
        <taxon>Eukaryota</taxon>
        <taxon>Viridiplantae</taxon>
        <taxon>Streptophyta</taxon>
        <taxon>Embryophyta</taxon>
        <taxon>Tracheophyta</taxon>
        <taxon>Spermatophyta</taxon>
        <taxon>Magnoliopsida</taxon>
        <taxon>Ranunculales</taxon>
        <taxon>Circaeasteraceae</taxon>
        <taxon>Kingdonia</taxon>
    </lineage>
</organism>
<sequence>MLPLIGLWLISNWPKLIGNLTGLKSNSNKFLEMSILKVDPFGLNNIDTSPTSLFLDRSMVSKLISP</sequence>
<dbReference type="AlphaFoldDB" id="A0A7J7LH41"/>
<protein>
    <submittedName>
        <fullName evidence="1">Uncharacterized protein</fullName>
    </submittedName>
</protein>
<proteinExistence type="predicted"/>
<feature type="non-terminal residue" evidence="1">
    <location>
        <position position="66"/>
    </location>
</feature>
<name>A0A7J7LH41_9MAGN</name>
<dbReference type="EMBL" id="JACGCM010002285">
    <property type="protein sequence ID" value="KAF6141850.1"/>
    <property type="molecule type" value="Genomic_DNA"/>
</dbReference>
<dbReference type="OrthoDB" id="1939413at2759"/>
<comment type="caution">
    <text evidence="1">The sequence shown here is derived from an EMBL/GenBank/DDBJ whole genome shotgun (WGS) entry which is preliminary data.</text>
</comment>
<gene>
    <name evidence="1" type="ORF">GIB67_003221</name>
</gene>
<reference evidence="1 2" key="1">
    <citation type="journal article" date="2020" name="IScience">
        <title>Genome Sequencing of the Endangered Kingdonia uniflora (Circaeasteraceae, Ranunculales) Reveals Potential Mechanisms of Evolutionary Specialization.</title>
        <authorList>
            <person name="Sun Y."/>
            <person name="Deng T."/>
            <person name="Zhang A."/>
            <person name="Moore M.J."/>
            <person name="Landis J.B."/>
            <person name="Lin N."/>
            <person name="Zhang H."/>
            <person name="Zhang X."/>
            <person name="Huang J."/>
            <person name="Zhang X."/>
            <person name="Sun H."/>
            <person name="Wang H."/>
        </authorList>
    </citation>
    <scope>NUCLEOTIDE SEQUENCE [LARGE SCALE GENOMIC DNA]</scope>
    <source>
        <strain evidence="1">TB1705</strain>
        <tissue evidence="1">Leaf</tissue>
    </source>
</reference>
<keyword evidence="2" id="KW-1185">Reference proteome</keyword>
<accession>A0A7J7LH41</accession>
<dbReference type="Proteomes" id="UP000541444">
    <property type="component" value="Unassembled WGS sequence"/>
</dbReference>
<evidence type="ECO:0000313" key="1">
    <source>
        <dbReference type="EMBL" id="KAF6141850.1"/>
    </source>
</evidence>
<evidence type="ECO:0000313" key="2">
    <source>
        <dbReference type="Proteomes" id="UP000541444"/>
    </source>
</evidence>